<dbReference type="InterPro" id="IPR014139">
    <property type="entry name" value="Peptidase_S26C_TraF"/>
</dbReference>
<dbReference type="NCBIfam" id="TIGR02771">
    <property type="entry name" value="TraF_Ti"/>
    <property type="match status" value="1"/>
</dbReference>
<keyword evidence="7" id="KW-0472">Membrane</keyword>
<protein>
    <recommendedName>
        <fullName evidence="3 7">Signal peptidase I</fullName>
        <ecNumber evidence="7">3.4.21.89</ecNumber>
    </recommendedName>
</protein>
<dbReference type="Pfam" id="PF10502">
    <property type="entry name" value="Peptidase_S26"/>
    <property type="match status" value="1"/>
</dbReference>
<evidence type="ECO:0000256" key="2">
    <source>
        <dbReference type="ARBA" id="ARBA00005849"/>
    </source>
</evidence>
<comment type="similarity">
    <text evidence="7">Belongs to the peptidase S26 family.</text>
</comment>
<dbReference type="InterPro" id="IPR019533">
    <property type="entry name" value="Peptidase_S26"/>
</dbReference>
<feature type="transmembrane region" description="Helical" evidence="7">
    <location>
        <begin position="12"/>
        <end position="31"/>
    </location>
</feature>
<reference evidence="9 10" key="1">
    <citation type="journal article" date="2019" name="Int. J. Syst. Evol. Microbiol.">
        <title>The Draft Whole-Genome Sequence of the Antibiotic Producer Empedobacter haloabium ATCC 31962 Provides Indications for Its Taxonomic Reclassification.</title>
        <authorList>
            <person name="Miess H."/>
            <person name="Arlt P."/>
            <person name="Apel A.K."/>
            <person name="Weber T."/>
            <person name="Nieselt K."/>
            <person name="Hanssen F."/>
            <person name="Czemmel S."/>
            <person name="Nahnsen S."/>
            <person name="Gross H."/>
        </authorList>
    </citation>
    <scope>NUCLEOTIDE SEQUENCE [LARGE SCALE GENOMIC DNA]</scope>
    <source>
        <strain evidence="9 10">ATCC 31962</strain>
    </source>
</reference>
<evidence type="ECO:0000256" key="5">
    <source>
        <dbReference type="ARBA" id="ARBA00022764"/>
    </source>
</evidence>
<keyword evidence="7" id="KW-1133">Transmembrane helix</keyword>
<keyword evidence="7" id="KW-0812">Transmembrane</keyword>
<keyword evidence="6" id="KW-0184">Conjugation</keyword>
<dbReference type="InterPro" id="IPR000223">
    <property type="entry name" value="Pept_S26A_signal_pept_1"/>
</dbReference>
<evidence type="ECO:0000256" key="3">
    <source>
        <dbReference type="ARBA" id="ARBA00019232"/>
    </source>
</evidence>
<evidence type="ECO:0000313" key="9">
    <source>
        <dbReference type="EMBL" id="WUR15390.1"/>
    </source>
</evidence>
<evidence type="ECO:0000256" key="1">
    <source>
        <dbReference type="ARBA" id="ARBA00004418"/>
    </source>
</evidence>
<dbReference type="NCBIfam" id="TIGR02227">
    <property type="entry name" value="sigpep_I_bact"/>
    <property type="match status" value="1"/>
</dbReference>
<name>A0ABZ1USU4_9BURK</name>
<gene>
    <name evidence="9" type="primary">traF</name>
    <name evidence="9" type="ORF">E7V67_009895</name>
</gene>
<dbReference type="InterPro" id="IPR036286">
    <property type="entry name" value="LexA/Signal_pep-like_sf"/>
</dbReference>
<keyword evidence="4" id="KW-0732">Signal</keyword>
<evidence type="ECO:0000259" key="8">
    <source>
        <dbReference type="Pfam" id="PF10502"/>
    </source>
</evidence>
<sequence>MKALLTHARNSWVAFLAMLIAWAFALVRLFADPMPRLPVLFNFSPSLPFMIVLADYSVTELHRGDYIIYACDGRAVAYFPGLRRQALFKRIVGIQGDTVSVVGRQVLVNGRPVGYAKRQTSTRMALQPISPGTIPPGFFYVVGTHADSFDSRYAIAGLVARRQILARVRPLL</sequence>
<feature type="domain" description="Peptidase S26" evidence="8">
    <location>
        <begin position="11"/>
        <end position="169"/>
    </location>
</feature>
<dbReference type="Gene3D" id="2.10.109.10">
    <property type="entry name" value="Umud Fragment, subunit A"/>
    <property type="match status" value="1"/>
</dbReference>
<comment type="subcellular location">
    <subcellularLocation>
        <location evidence="7">Membrane</location>
        <topology evidence="7">Single-pass type II membrane protein</topology>
    </subcellularLocation>
    <subcellularLocation>
        <location evidence="1">Periplasm</location>
    </subcellularLocation>
</comment>
<dbReference type="Proteomes" id="UP000321323">
    <property type="component" value="Chromosome"/>
</dbReference>
<evidence type="ECO:0000313" key="10">
    <source>
        <dbReference type="Proteomes" id="UP000321323"/>
    </source>
</evidence>
<organism evidence="9 10">
    <name type="scientific">[Empedobacter] haloabium</name>
    <dbReference type="NCBI Taxonomy" id="592317"/>
    <lineage>
        <taxon>Bacteria</taxon>
        <taxon>Pseudomonadati</taxon>
        <taxon>Pseudomonadota</taxon>
        <taxon>Betaproteobacteria</taxon>
        <taxon>Burkholderiales</taxon>
        <taxon>Oxalobacteraceae</taxon>
        <taxon>Telluria group</taxon>
        <taxon>Telluria group incertae sedis</taxon>
    </lineage>
</organism>
<evidence type="ECO:0000256" key="6">
    <source>
        <dbReference type="ARBA" id="ARBA00022971"/>
    </source>
</evidence>
<proteinExistence type="inferred from homology"/>
<dbReference type="EC" id="3.4.21.89" evidence="7"/>
<keyword evidence="10" id="KW-1185">Reference proteome</keyword>
<comment type="similarity">
    <text evidence="2">Belongs to the peptidase S26C family.</text>
</comment>
<keyword evidence="5" id="KW-0574">Periplasm</keyword>
<keyword evidence="7" id="KW-0645">Protease</keyword>
<comment type="catalytic activity">
    <reaction evidence="7">
        <text>Cleavage of hydrophobic, N-terminal signal or leader sequences from secreted and periplasmic proteins.</text>
        <dbReference type="EC" id="3.4.21.89"/>
    </reaction>
</comment>
<dbReference type="SUPFAM" id="SSF51306">
    <property type="entry name" value="LexA/Signal peptidase"/>
    <property type="match status" value="1"/>
</dbReference>
<accession>A0ABZ1USU4</accession>
<evidence type="ECO:0000256" key="4">
    <source>
        <dbReference type="ARBA" id="ARBA00022729"/>
    </source>
</evidence>
<dbReference type="EMBL" id="CP136508">
    <property type="protein sequence ID" value="WUR15390.1"/>
    <property type="molecule type" value="Genomic_DNA"/>
</dbReference>
<keyword evidence="7" id="KW-0378">Hydrolase</keyword>
<evidence type="ECO:0000256" key="7">
    <source>
        <dbReference type="RuleBase" id="RU362042"/>
    </source>
</evidence>